<sequence length="145" mass="14969">MPESRRGRLVVAGAIAVGAALAVAVPAGAAVQVQSESPPRGVAKIVKTAKLKANGAAGVVTFQVNCVPRKTFDSSVIVSQRVGGKVTRGETYVFNTRCEADGTNKLKAAVVPGPKPFKPGVAFATVRVDFYPGGDTASREITFVN</sequence>
<gene>
    <name evidence="2" type="ORF">SAMN05421684_7770</name>
</gene>
<dbReference type="PROSITE" id="PS51318">
    <property type="entry name" value="TAT"/>
    <property type="match status" value="1"/>
</dbReference>
<feature type="chain" id="PRO_5011587101" description="Tat (Twin-arginine translocation) pathway signal sequence" evidence="1">
    <location>
        <begin position="30"/>
        <end position="145"/>
    </location>
</feature>
<name>A0A1H3UQ83_9ACTN</name>
<keyword evidence="3" id="KW-1185">Reference proteome</keyword>
<dbReference type="AlphaFoldDB" id="A0A1H3UQ83"/>
<protein>
    <recommendedName>
        <fullName evidence="4">Tat (Twin-arginine translocation) pathway signal sequence</fullName>
    </recommendedName>
</protein>
<dbReference type="STRING" id="137265.SAMN05421684_7770"/>
<proteinExistence type="predicted"/>
<evidence type="ECO:0008006" key="4">
    <source>
        <dbReference type="Google" id="ProtNLM"/>
    </source>
</evidence>
<accession>A0A1H3UQ83</accession>
<dbReference type="Proteomes" id="UP000199632">
    <property type="component" value="Unassembled WGS sequence"/>
</dbReference>
<dbReference type="EMBL" id="FNQB01000005">
    <property type="protein sequence ID" value="SDZ64507.1"/>
    <property type="molecule type" value="Genomic_DNA"/>
</dbReference>
<organism evidence="2 3">
    <name type="scientific">Asanoa ishikariensis</name>
    <dbReference type="NCBI Taxonomy" id="137265"/>
    <lineage>
        <taxon>Bacteria</taxon>
        <taxon>Bacillati</taxon>
        <taxon>Actinomycetota</taxon>
        <taxon>Actinomycetes</taxon>
        <taxon>Micromonosporales</taxon>
        <taxon>Micromonosporaceae</taxon>
        <taxon>Asanoa</taxon>
    </lineage>
</organism>
<keyword evidence="1" id="KW-0732">Signal</keyword>
<reference evidence="3" key="1">
    <citation type="submission" date="2016-10" db="EMBL/GenBank/DDBJ databases">
        <authorList>
            <person name="Varghese N."/>
            <person name="Submissions S."/>
        </authorList>
    </citation>
    <scope>NUCLEOTIDE SEQUENCE [LARGE SCALE GENOMIC DNA]</scope>
    <source>
        <strain evidence="3">DSM 44718</strain>
    </source>
</reference>
<evidence type="ECO:0000256" key="1">
    <source>
        <dbReference type="SAM" id="SignalP"/>
    </source>
</evidence>
<evidence type="ECO:0000313" key="2">
    <source>
        <dbReference type="EMBL" id="SDZ64507.1"/>
    </source>
</evidence>
<evidence type="ECO:0000313" key="3">
    <source>
        <dbReference type="Proteomes" id="UP000199632"/>
    </source>
</evidence>
<feature type="signal peptide" evidence="1">
    <location>
        <begin position="1"/>
        <end position="29"/>
    </location>
</feature>
<dbReference type="InterPro" id="IPR006311">
    <property type="entry name" value="TAT_signal"/>
</dbReference>